<reference evidence="3" key="1">
    <citation type="journal article" date="2017" name="Nat. Commun.">
        <title>The asparagus genome sheds light on the origin and evolution of a young Y chromosome.</title>
        <authorList>
            <person name="Harkess A."/>
            <person name="Zhou J."/>
            <person name="Xu C."/>
            <person name="Bowers J.E."/>
            <person name="Van der Hulst R."/>
            <person name="Ayyampalayam S."/>
            <person name="Mercati F."/>
            <person name="Riccardi P."/>
            <person name="McKain M.R."/>
            <person name="Kakrana A."/>
            <person name="Tang H."/>
            <person name="Ray J."/>
            <person name="Groenendijk J."/>
            <person name="Arikit S."/>
            <person name="Mathioni S.M."/>
            <person name="Nakano M."/>
            <person name="Shan H."/>
            <person name="Telgmann-Rauber A."/>
            <person name="Kanno A."/>
            <person name="Yue Z."/>
            <person name="Chen H."/>
            <person name="Li W."/>
            <person name="Chen Y."/>
            <person name="Xu X."/>
            <person name="Zhang Y."/>
            <person name="Luo S."/>
            <person name="Chen H."/>
            <person name="Gao J."/>
            <person name="Mao Z."/>
            <person name="Pires J.C."/>
            <person name="Luo M."/>
            <person name="Kudrna D."/>
            <person name="Wing R.A."/>
            <person name="Meyers B.C."/>
            <person name="Yi K."/>
            <person name="Kong H."/>
            <person name="Lavrijsen P."/>
            <person name="Sunseri F."/>
            <person name="Falavigna A."/>
            <person name="Ye Y."/>
            <person name="Leebens-Mack J.H."/>
            <person name="Chen G."/>
        </authorList>
    </citation>
    <scope>NUCLEOTIDE SEQUENCE [LARGE SCALE GENOMIC DNA]</scope>
    <source>
        <strain evidence="3">cv. DH0086</strain>
    </source>
</reference>
<evidence type="ECO:0000313" key="3">
    <source>
        <dbReference type="Proteomes" id="UP000243459"/>
    </source>
</evidence>
<accession>A0A1R3L5V3</accession>
<protein>
    <submittedName>
        <fullName evidence="2">Uncharacterized protein</fullName>
    </submittedName>
</protein>
<proteinExistence type="predicted"/>
<name>A0A1R3L5V3_ASPOF</name>
<feature type="compositionally biased region" description="Acidic residues" evidence="1">
    <location>
        <begin position="67"/>
        <end position="79"/>
    </location>
</feature>
<evidence type="ECO:0000256" key="1">
    <source>
        <dbReference type="SAM" id="MobiDB-lite"/>
    </source>
</evidence>
<feature type="region of interest" description="Disordered" evidence="1">
    <location>
        <begin position="62"/>
        <end position="106"/>
    </location>
</feature>
<dbReference type="AlphaFoldDB" id="A0A1R3L5V3"/>
<dbReference type="Proteomes" id="UP000243459">
    <property type="component" value="Unassembled WGS sequence"/>
</dbReference>
<keyword evidence="3" id="KW-1185">Reference proteome</keyword>
<organism evidence="2 3">
    <name type="scientific">Asparagus officinalis</name>
    <name type="common">Garden asparagus</name>
    <dbReference type="NCBI Taxonomy" id="4686"/>
    <lineage>
        <taxon>Eukaryota</taxon>
        <taxon>Viridiplantae</taxon>
        <taxon>Streptophyta</taxon>
        <taxon>Embryophyta</taxon>
        <taxon>Tracheophyta</taxon>
        <taxon>Spermatophyta</taxon>
        <taxon>Magnoliopsida</taxon>
        <taxon>Liliopsida</taxon>
        <taxon>Asparagales</taxon>
        <taxon>Asparagaceae</taxon>
        <taxon>Asparagoideae</taxon>
        <taxon>Asparagus</taxon>
    </lineage>
</organism>
<sequence>MDPEVNAFIPKVTDVFFMVQCHFRTVVLSYRKQKKDFDDRLKIEKAEAEERKKMRELERDMIGLEGSGDDEIEENEGVGEELLQLKSSNRDQTPLPLNPSSPSPQSLYNRLDSRVSAAQFGFELLVDFASTGLSSSLILLRISGELKLHSCSFGLMNS</sequence>
<dbReference type="EMBL" id="KV863891">
    <property type="protein sequence ID" value="ONK54985.1"/>
    <property type="molecule type" value="Genomic_DNA"/>
</dbReference>
<dbReference type="Gramene" id="ONK54985">
    <property type="protein sequence ID" value="ONK54985"/>
    <property type="gene ID" value="A4U43_UnF8910"/>
</dbReference>
<evidence type="ECO:0000313" key="2">
    <source>
        <dbReference type="EMBL" id="ONK54985.1"/>
    </source>
</evidence>
<gene>
    <name evidence="2" type="ORF">A4U43_UnF8910</name>
</gene>